<dbReference type="OrthoDB" id="4583at2759"/>
<comment type="subcellular location">
    <subcellularLocation>
        <location evidence="1">Endomembrane system</location>
        <topology evidence="1">Multi-pass membrane protein</topology>
    </subcellularLocation>
    <subcellularLocation>
        <location evidence="13 14">Endoplasmic reticulum membrane</location>
        <topology evidence="13 14">Multi-pass membrane protein</topology>
    </subcellularLocation>
</comment>
<dbReference type="EC" id="2.1.1.17" evidence="13 14"/>
<evidence type="ECO:0000313" key="17">
    <source>
        <dbReference type="Proteomes" id="UP000016935"/>
    </source>
</evidence>
<dbReference type="GO" id="GO:0006656">
    <property type="term" value="P:phosphatidylcholine biosynthetic process"/>
    <property type="evidence" value="ECO:0007669"/>
    <property type="project" value="UniProtKB-UniRule"/>
</dbReference>
<keyword evidence="4 13" id="KW-0808">Transferase</keyword>
<evidence type="ECO:0000313" key="16">
    <source>
        <dbReference type="EMBL" id="EOA87113.1"/>
    </source>
</evidence>
<keyword evidence="11 13" id="KW-0594">Phospholipid biosynthesis</keyword>
<dbReference type="Proteomes" id="UP000016935">
    <property type="component" value="Unassembled WGS sequence"/>
</dbReference>
<sequence>MAGVGKADGSQLRERPSAKPLRFDNADDAKQKVLQLNEEEDKKHKGDDDRKRTYGRTPDGTVFIVPQTHDMVSQLLSPSQPKNLSDLAVLGVLASMILTFCMLPKRARIPVFAVVFLFWRAAYNAGIGWLLDGQSKHKRLVLWAKQSHIFEKPETGRNPNPALYKLLERELETKIPHDYKFAEAPLEYNTWLVFRRLVDLILMCDFVSYCLFAMACFNRPQESWLLWTLRWTTGVVLFLFNLWVKLDAHRVVKDFAWYWGDFFYLIDQSLTFDGVFEMAPHPMYSIGYAGYYGIALMTASYKVLAISIIAHAAQFAFLSIVEEPHIEATYNPAPPRRTRQNSGEVALEDRSKLSQSDSALGETAYDPSKQPAPTHHIVGPLNTDLHRSIDVTVVLLSFYMICLAVLTPNTWLVKAFLFVNAFAWRLWYALGLGYILDRQSKKKNWTKHFIKYGDTKEEAWRQWKSLYHMSTTMSHASFVAVAWKMYTLPSDGLSGLALFRHVLGAAMVALQLWVAMSIYESLGEFGWFCGDFFYDPPSRSLTYSGIYRFLNNPERVLGLAGVWGIAIITWNPAIFYLATTAHILNLIFLQFVEKPHVIKLYGRNLREMSGVSKTVRQALPDPVRQWQSAADRYINSVVESIEKFLDDTRPKVAARFDGFFQSSTSLLKAYPTRITIGRSSHDMTDLDAKQYKLEVQGTVLPATVELQKNGGREGELARAPAARTNGYKTLALEYGAPIKVRWQAPVNHSKKDWIGLYMVTDNQSREVTSISSNGRWVATNKDMFDSARADDGILVSDKLVPANPADDESSDCYSGEVEFRGDKLWWTTGVFEFRYHHGGGHHVMALSQAFEIRIPRFDEDDVEVDENGTTHRAVEEALLPIIQNCFDRDPEIAPSTPEEPFGSLVERDGKFAKRVVFAVHQMFGIEFAPEVVQADGTVRNLAWRICNAKKVLAPYSMSATHGRNTPT</sequence>
<keyword evidence="9 13" id="KW-0443">Lipid metabolism</keyword>
<feature type="transmembrane region" description="Helical" evidence="13 14">
    <location>
        <begin position="87"/>
        <end position="104"/>
    </location>
</feature>
<dbReference type="HAMAP" id="MF_03217">
    <property type="entry name" value="PEMT"/>
    <property type="match status" value="1"/>
</dbReference>
<dbReference type="PIRSF" id="PIRSF000383">
    <property type="entry name" value="PEAMT"/>
    <property type="match status" value="1"/>
</dbReference>
<dbReference type="GO" id="GO:0004608">
    <property type="term" value="F:phosphatidylethanolamine N-methyltransferase activity"/>
    <property type="evidence" value="ECO:0007669"/>
    <property type="project" value="UniProtKB-UniRule"/>
</dbReference>
<evidence type="ECO:0000256" key="11">
    <source>
        <dbReference type="ARBA" id="ARBA00023209"/>
    </source>
</evidence>
<dbReference type="eggNOG" id="ENOG502QRGH">
    <property type="taxonomic scope" value="Eukaryota"/>
</dbReference>
<feature type="transmembrane region" description="Helical" evidence="13 14">
    <location>
        <begin position="556"/>
        <end position="578"/>
    </location>
</feature>
<evidence type="ECO:0000256" key="15">
    <source>
        <dbReference type="SAM" id="MobiDB-lite"/>
    </source>
</evidence>
<evidence type="ECO:0000256" key="6">
    <source>
        <dbReference type="ARBA" id="ARBA00022692"/>
    </source>
</evidence>
<comment type="catalytic activity">
    <reaction evidence="13 14">
        <text>a 1,2-diacyl-sn-glycero-3-phosphoethanolamine + S-adenosyl-L-methionine = a 1,2-diacyl-sn-glycero-3-phospho-N-methylethanolamine + S-adenosyl-L-homocysteine + H(+)</text>
        <dbReference type="Rhea" id="RHEA:11164"/>
        <dbReference type="ChEBI" id="CHEBI:15378"/>
        <dbReference type="ChEBI" id="CHEBI:57856"/>
        <dbReference type="ChEBI" id="CHEBI:59789"/>
        <dbReference type="ChEBI" id="CHEBI:64573"/>
        <dbReference type="ChEBI" id="CHEBI:64612"/>
        <dbReference type="EC" id="2.1.1.17"/>
    </reaction>
</comment>
<feature type="transmembrane region" description="Helical" evidence="13 14">
    <location>
        <begin position="197"/>
        <end position="217"/>
    </location>
</feature>
<evidence type="ECO:0000256" key="10">
    <source>
        <dbReference type="ARBA" id="ARBA00023136"/>
    </source>
</evidence>
<evidence type="ECO:0000256" key="7">
    <source>
        <dbReference type="ARBA" id="ARBA00022824"/>
    </source>
</evidence>
<evidence type="ECO:0000256" key="1">
    <source>
        <dbReference type="ARBA" id="ARBA00004127"/>
    </source>
</evidence>
<comment type="caution">
    <text evidence="13 14">Lacks conserved residue(s) required for the propagation of feature annotation.</text>
</comment>
<dbReference type="HOGENOM" id="CLU_005987_0_1_1"/>
<evidence type="ECO:0000256" key="2">
    <source>
        <dbReference type="ARBA" id="ARBA00022516"/>
    </source>
</evidence>
<evidence type="ECO:0000256" key="12">
    <source>
        <dbReference type="ARBA" id="ARBA00023264"/>
    </source>
</evidence>
<name>R0K1V8_EXST2</name>
<feature type="transmembrane region" description="Helical" evidence="13 14">
    <location>
        <begin position="391"/>
        <end position="409"/>
    </location>
</feature>
<keyword evidence="3 13" id="KW-0489">Methyltransferase</keyword>
<feature type="compositionally biased region" description="Basic and acidic residues" evidence="15">
    <location>
        <begin position="40"/>
        <end position="52"/>
    </location>
</feature>
<dbReference type="PROSITE" id="PS50244">
    <property type="entry name" value="S5A_REDUCTASE"/>
    <property type="match status" value="1"/>
</dbReference>
<reference evidence="16 17" key="2">
    <citation type="journal article" date="2013" name="PLoS Genet.">
        <title>Comparative genome structure, secondary metabolite, and effector coding capacity across Cochliobolus pathogens.</title>
        <authorList>
            <person name="Condon B.J."/>
            <person name="Leng Y."/>
            <person name="Wu D."/>
            <person name="Bushley K.E."/>
            <person name="Ohm R.A."/>
            <person name="Otillar R."/>
            <person name="Martin J."/>
            <person name="Schackwitz W."/>
            <person name="Grimwood J."/>
            <person name="MohdZainudin N."/>
            <person name="Xue C."/>
            <person name="Wang R."/>
            <person name="Manning V.A."/>
            <person name="Dhillon B."/>
            <person name="Tu Z.J."/>
            <person name="Steffenson B.J."/>
            <person name="Salamov A."/>
            <person name="Sun H."/>
            <person name="Lowry S."/>
            <person name="LaButti K."/>
            <person name="Han J."/>
            <person name="Copeland A."/>
            <person name="Lindquist E."/>
            <person name="Barry K."/>
            <person name="Schmutz J."/>
            <person name="Baker S.E."/>
            <person name="Ciuffetti L.M."/>
            <person name="Grigoriev I.V."/>
            <person name="Zhong S."/>
            <person name="Turgeon B.G."/>
        </authorList>
    </citation>
    <scope>NUCLEOTIDE SEQUENCE [LARGE SCALE GENOMIC DNA]</scope>
    <source>
        <strain evidence="17">28A</strain>
    </source>
</reference>
<evidence type="ECO:0000256" key="9">
    <source>
        <dbReference type="ARBA" id="ARBA00023098"/>
    </source>
</evidence>
<dbReference type="PANTHER" id="PTHR32138:SF0">
    <property type="entry name" value="PHOSPHATIDYLETHANOLAMINE N-METHYLTRANSFERASE"/>
    <property type="match status" value="1"/>
</dbReference>
<dbReference type="RefSeq" id="XP_008025614.1">
    <property type="nucleotide sequence ID" value="XM_008027423.1"/>
</dbReference>
<feature type="transmembrane region" description="Helical" evidence="13 14">
    <location>
        <begin position="224"/>
        <end position="244"/>
    </location>
</feature>
<evidence type="ECO:0000256" key="13">
    <source>
        <dbReference type="HAMAP-Rule" id="MF_03217"/>
    </source>
</evidence>
<dbReference type="PROSITE" id="PS51598">
    <property type="entry name" value="SAM_CHO2"/>
    <property type="match status" value="1"/>
</dbReference>
<keyword evidence="2 13" id="KW-0444">Lipid biosynthesis</keyword>
<dbReference type="InterPro" id="IPR007318">
    <property type="entry name" value="Phopholipid_MeTrfase"/>
</dbReference>
<dbReference type="GO" id="GO:0005789">
    <property type="term" value="C:endoplasmic reticulum membrane"/>
    <property type="evidence" value="ECO:0007669"/>
    <property type="project" value="UniProtKB-SubCell"/>
</dbReference>
<feature type="transmembrane region" description="Helical" evidence="13 14">
    <location>
        <begin position="415"/>
        <end position="436"/>
    </location>
</feature>
<dbReference type="STRING" id="671987.R0K1V8"/>
<evidence type="ECO:0000256" key="3">
    <source>
        <dbReference type="ARBA" id="ARBA00022603"/>
    </source>
</evidence>
<reference evidence="16 17" key="1">
    <citation type="journal article" date="2012" name="PLoS Pathog.">
        <title>Diverse lifestyles and strategies of plant pathogenesis encoded in the genomes of eighteen Dothideomycetes fungi.</title>
        <authorList>
            <person name="Ohm R.A."/>
            <person name="Feau N."/>
            <person name="Henrissat B."/>
            <person name="Schoch C.L."/>
            <person name="Horwitz B.A."/>
            <person name="Barry K.W."/>
            <person name="Condon B.J."/>
            <person name="Copeland A.C."/>
            <person name="Dhillon B."/>
            <person name="Glaser F."/>
            <person name="Hesse C.N."/>
            <person name="Kosti I."/>
            <person name="LaButti K."/>
            <person name="Lindquist E.A."/>
            <person name="Lucas S."/>
            <person name="Salamov A.A."/>
            <person name="Bradshaw R.E."/>
            <person name="Ciuffetti L."/>
            <person name="Hamelin R.C."/>
            <person name="Kema G.H.J."/>
            <person name="Lawrence C."/>
            <person name="Scott J.A."/>
            <person name="Spatafora J.W."/>
            <person name="Turgeon B.G."/>
            <person name="de Wit P.J.G.M."/>
            <person name="Zhong S."/>
            <person name="Goodwin S.B."/>
            <person name="Grigoriev I.V."/>
        </authorList>
    </citation>
    <scope>NUCLEOTIDE SEQUENCE [LARGE SCALE GENOMIC DNA]</scope>
    <source>
        <strain evidence="17">28A</strain>
    </source>
</reference>
<evidence type="ECO:0000256" key="14">
    <source>
        <dbReference type="RuleBase" id="RU361122"/>
    </source>
</evidence>
<keyword evidence="5 13" id="KW-0949">S-adenosyl-L-methionine</keyword>
<organism evidence="16 17">
    <name type="scientific">Exserohilum turcicum (strain 28A)</name>
    <name type="common">Northern leaf blight fungus</name>
    <name type="synonym">Setosphaeria turcica</name>
    <dbReference type="NCBI Taxonomy" id="671987"/>
    <lineage>
        <taxon>Eukaryota</taxon>
        <taxon>Fungi</taxon>
        <taxon>Dikarya</taxon>
        <taxon>Ascomycota</taxon>
        <taxon>Pezizomycotina</taxon>
        <taxon>Dothideomycetes</taxon>
        <taxon>Pleosporomycetidae</taxon>
        <taxon>Pleosporales</taxon>
        <taxon>Pleosporineae</taxon>
        <taxon>Pleosporaceae</taxon>
        <taxon>Exserohilum</taxon>
    </lineage>
</organism>
<dbReference type="EMBL" id="KB908592">
    <property type="protein sequence ID" value="EOA87113.1"/>
    <property type="molecule type" value="Genomic_DNA"/>
</dbReference>
<comment type="function">
    <text evidence="13 14">Catalyzes the first step of the methylation pathway of phosphatidylcholine biosynthesis, the SAM-dependent methylation of phosphatidylethanolamine (PE) to phosphatidylmonomethylethanolamine (PMME).</text>
</comment>
<dbReference type="GeneID" id="19398673"/>
<evidence type="ECO:0000256" key="5">
    <source>
        <dbReference type="ARBA" id="ARBA00022691"/>
    </source>
</evidence>
<dbReference type="InterPro" id="IPR016219">
    <property type="entry name" value="Phosphatid-EA_MeTrfase_fun"/>
</dbReference>
<evidence type="ECO:0000256" key="4">
    <source>
        <dbReference type="ARBA" id="ARBA00022679"/>
    </source>
</evidence>
<dbReference type="GO" id="GO:0032259">
    <property type="term" value="P:methylation"/>
    <property type="evidence" value="ECO:0007669"/>
    <property type="project" value="UniProtKB-KW"/>
</dbReference>
<dbReference type="UniPathway" id="UPA00753"/>
<feature type="compositionally biased region" description="Basic and acidic residues" evidence="15">
    <location>
        <begin position="11"/>
        <end position="31"/>
    </location>
</feature>
<feature type="region of interest" description="Disordered" evidence="15">
    <location>
        <begin position="1"/>
        <end position="59"/>
    </location>
</feature>
<keyword evidence="8 13" id="KW-1133">Transmembrane helix</keyword>
<keyword evidence="17" id="KW-1185">Reference proteome</keyword>
<comment type="pathway">
    <text evidence="13 14">Phospholipid metabolism; phosphatidylcholine biosynthesis.</text>
</comment>
<keyword evidence="10 13" id="KW-0472">Membrane</keyword>
<dbReference type="PANTHER" id="PTHR32138">
    <property type="entry name" value="PHOSPHATIDYLETHANOLAMINE N-METHYLTRANSFERASE"/>
    <property type="match status" value="1"/>
</dbReference>
<feature type="transmembrane region" description="Helical" evidence="13 14">
    <location>
        <begin position="111"/>
        <end position="131"/>
    </location>
</feature>
<gene>
    <name evidence="16" type="ORF">SETTUDRAFT_163136</name>
</gene>
<comment type="similarity">
    <text evidence="13 14">Belongs to the class VI-like SAM-binding methyltransferase superfamily. CHO2 family.</text>
</comment>
<keyword evidence="7 13" id="KW-0256">Endoplasmic reticulum</keyword>
<feature type="region of interest" description="Disordered" evidence="15">
    <location>
        <begin position="329"/>
        <end position="355"/>
    </location>
</feature>
<accession>R0K1V8</accession>
<dbReference type="SMR" id="R0K1V8"/>
<keyword evidence="6 13" id="KW-0812">Transmembrane</keyword>
<proteinExistence type="inferred from homology"/>
<dbReference type="Pfam" id="PF04191">
    <property type="entry name" value="PEMT"/>
    <property type="match status" value="2"/>
</dbReference>
<dbReference type="GO" id="GO:0097038">
    <property type="term" value="C:perinuclear endoplasmic reticulum"/>
    <property type="evidence" value="ECO:0007669"/>
    <property type="project" value="EnsemblFungi"/>
</dbReference>
<dbReference type="AlphaFoldDB" id="R0K1V8"/>
<feature type="transmembrane region" description="Helical" evidence="13 14">
    <location>
        <begin position="289"/>
        <end position="310"/>
    </location>
</feature>
<dbReference type="GO" id="GO:0032541">
    <property type="term" value="C:cortical endoplasmic reticulum"/>
    <property type="evidence" value="ECO:0007669"/>
    <property type="project" value="EnsemblFungi"/>
</dbReference>
<keyword evidence="12 13" id="KW-1208">Phospholipid metabolism</keyword>
<evidence type="ECO:0000256" key="8">
    <source>
        <dbReference type="ARBA" id="ARBA00022989"/>
    </source>
</evidence>
<protein>
    <recommendedName>
        <fullName evidence="13 14">Phosphatidylethanolamine N-methyltransferase</fullName>
        <shortName evidence="13">PE methyltransferase</shortName>
        <shortName evidence="13 14">PEAMT</shortName>
        <shortName evidence="13">PEMT</shortName>
        <ecNumber evidence="13 14">2.1.1.17</ecNumber>
    </recommendedName>
</protein>